<sequence length="147" mass="16180">MIVGDRLGRQHGVRLHDAGPLLVAEGRLHEVAEQIHPIRDVLPFEPRDISFITMSQNREQELILRPEMMQNSCVGHPDLIGYVAECPPGVTLAAEDLDGSVEDLASADNGLGAITRLAPLDMHSGSPSVARYRNVVYSQFVMRLTDK</sequence>
<gene>
    <name evidence="1" type="ORF">GCM10009776_32160</name>
</gene>
<reference evidence="1 2" key="1">
    <citation type="journal article" date="2019" name="Int. J. Syst. Evol. Microbiol.">
        <title>The Global Catalogue of Microorganisms (GCM) 10K type strain sequencing project: providing services to taxonomists for standard genome sequencing and annotation.</title>
        <authorList>
            <consortium name="The Broad Institute Genomics Platform"/>
            <consortium name="The Broad Institute Genome Sequencing Center for Infectious Disease"/>
            <person name="Wu L."/>
            <person name="Ma J."/>
        </authorList>
    </citation>
    <scope>NUCLEOTIDE SEQUENCE [LARGE SCALE GENOMIC DNA]</scope>
    <source>
        <strain evidence="1 2">JCM 14901</strain>
    </source>
</reference>
<accession>A0ABN2RBV0</accession>
<proteinExistence type="predicted"/>
<dbReference type="EMBL" id="BAAAOG010000008">
    <property type="protein sequence ID" value="GAA1966718.1"/>
    <property type="molecule type" value="Genomic_DNA"/>
</dbReference>
<evidence type="ECO:0000313" key="2">
    <source>
        <dbReference type="Proteomes" id="UP001499933"/>
    </source>
</evidence>
<name>A0ABN2RBV0_9MICO</name>
<keyword evidence="2" id="KW-1185">Reference proteome</keyword>
<comment type="caution">
    <text evidence="1">The sequence shown here is derived from an EMBL/GenBank/DDBJ whole genome shotgun (WGS) entry which is preliminary data.</text>
</comment>
<evidence type="ECO:0000313" key="1">
    <source>
        <dbReference type="EMBL" id="GAA1966718.1"/>
    </source>
</evidence>
<organism evidence="1 2">
    <name type="scientific">Microbacterium deminutum</name>
    <dbReference type="NCBI Taxonomy" id="344164"/>
    <lineage>
        <taxon>Bacteria</taxon>
        <taxon>Bacillati</taxon>
        <taxon>Actinomycetota</taxon>
        <taxon>Actinomycetes</taxon>
        <taxon>Micrococcales</taxon>
        <taxon>Microbacteriaceae</taxon>
        <taxon>Microbacterium</taxon>
    </lineage>
</organism>
<evidence type="ECO:0008006" key="3">
    <source>
        <dbReference type="Google" id="ProtNLM"/>
    </source>
</evidence>
<dbReference type="Proteomes" id="UP001499933">
    <property type="component" value="Unassembled WGS sequence"/>
</dbReference>
<protein>
    <recommendedName>
        <fullName evidence="3">UbiC transcription regulator-associated domain-containing protein</fullName>
    </recommendedName>
</protein>